<reference evidence="2" key="1">
    <citation type="submission" date="2015-01" db="EMBL/GenBank/DDBJ databases">
        <title>The Genome Sequence of Cladophialophora bantiana CBS 173.52.</title>
        <authorList>
            <consortium name="The Broad Institute Genomics Platform"/>
            <person name="Cuomo C."/>
            <person name="de Hoog S."/>
            <person name="Gorbushina A."/>
            <person name="Stielow B."/>
            <person name="Teixiera M."/>
            <person name="Abouelleil A."/>
            <person name="Chapman S.B."/>
            <person name="Priest M."/>
            <person name="Young S.K."/>
            <person name="Wortman J."/>
            <person name="Nusbaum C."/>
            <person name="Birren B."/>
        </authorList>
    </citation>
    <scope>NUCLEOTIDE SEQUENCE [LARGE SCALE GENOMIC DNA]</scope>
    <source>
        <strain evidence="2">CBS 173.52</strain>
    </source>
</reference>
<dbReference type="GeneID" id="27704529"/>
<protein>
    <submittedName>
        <fullName evidence="2">Uncharacterized protein</fullName>
    </submittedName>
</protein>
<evidence type="ECO:0000313" key="2">
    <source>
        <dbReference type="EMBL" id="KIW87627.1"/>
    </source>
</evidence>
<evidence type="ECO:0000313" key="3">
    <source>
        <dbReference type="Proteomes" id="UP000053789"/>
    </source>
</evidence>
<sequence length="643" mass="74202">MGGHQSHSPATYTEYVQRLVEGGYPNLAPLFSFLTSSYHQNDVFVRYIDIRTDGESNQAHSVPRHKVRKQIHEPVPAEALARVFIVEDLDRNTIEDFGLLLDVEPKFFANHISDAFLDPGTNTGRCPHLPSVSHIKSFYSIDYFHPVNLDKRTSDRFCCSSNVRRLVDTFHRVVRRAHLIDSALDHVAFVRRKFSFYVQPIKEKKWKVLVLTDPSVLDCRRTHSRHCRATAQHSHRLEMEASYSDPYSEFRDTWPSSMGVATFHKIIDRKGNIGFRSPRGPPEQFNVWSFQGGYVDVLPPERPSNPDHRDENFSVAWLEKLKSDGRSRRSKKSSPADDLIYYWTDAAEKSRADRTHYNMPARVYDSSRENENDISKTRRFLFDISRHALFIAASECMLTLQALDASVDARIWDLKNLNLAESAFRGNTTRSLEHYLDDALKLKHLLRGQYKHILHVQDFIDSVNMTEPANEVLTRVLPGPFGPPDHSPLQKDWRNDNTSRSTRKERQVIADYGLSEDFDHITKMIDRHVTICQETIGDIPSLMAVRDSHYAGSLAKLGVVFLPITVVTGILSIQTEYGMGQPLFWVFWVASLAVLAITILMTCLPTHPWDRFFEDSMTHYRLGYRRMARRLQRQRERSVEQQA</sequence>
<dbReference type="OrthoDB" id="3231000at2759"/>
<gene>
    <name evidence="2" type="ORF">Z519_11601</name>
</gene>
<dbReference type="EMBL" id="KN847002">
    <property type="protein sequence ID" value="KIW87627.1"/>
    <property type="molecule type" value="Genomic_DNA"/>
</dbReference>
<proteinExistence type="predicted"/>
<dbReference type="AlphaFoldDB" id="A0A0D2FLP1"/>
<feature type="transmembrane region" description="Helical" evidence="1">
    <location>
        <begin position="550"/>
        <end position="571"/>
    </location>
</feature>
<accession>A0A0D2FLP1</accession>
<keyword evidence="3" id="KW-1185">Reference proteome</keyword>
<dbReference type="HOGENOM" id="CLU_434112_0_0_1"/>
<keyword evidence="1" id="KW-0472">Membrane</keyword>
<feature type="transmembrane region" description="Helical" evidence="1">
    <location>
        <begin position="583"/>
        <end position="607"/>
    </location>
</feature>
<evidence type="ECO:0000256" key="1">
    <source>
        <dbReference type="SAM" id="Phobius"/>
    </source>
</evidence>
<keyword evidence="1" id="KW-0812">Transmembrane</keyword>
<name>A0A0D2FLP1_CLAB1</name>
<dbReference type="RefSeq" id="XP_016614296.1">
    <property type="nucleotide sequence ID" value="XM_016769312.1"/>
</dbReference>
<keyword evidence="1" id="KW-1133">Transmembrane helix</keyword>
<organism evidence="2 3">
    <name type="scientific">Cladophialophora bantiana (strain ATCC 10958 / CBS 173.52 / CDC B-1940 / NIH 8579)</name>
    <name type="common">Xylohypha bantiana</name>
    <dbReference type="NCBI Taxonomy" id="1442370"/>
    <lineage>
        <taxon>Eukaryota</taxon>
        <taxon>Fungi</taxon>
        <taxon>Dikarya</taxon>
        <taxon>Ascomycota</taxon>
        <taxon>Pezizomycotina</taxon>
        <taxon>Eurotiomycetes</taxon>
        <taxon>Chaetothyriomycetidae</taxon>
        <taxon>Chaetothyriales</taxon>
        <taxon>Herpotrichiellaceae</taxon>
        <taxon>Cladophialophora</taxon>
    </lineage>
</organism>
<dbReference type="Proteomes" id="UP000053789">
    <property type="component" value="Unassembled WGS sequence"/>
</dbReference>